<dbReference type="Pfam" id="PF22191">
    <property type="entry name" value="IBR_1"/>
    <property type="match status" value="1"/>
</dbReference>
<keyword evidence="3" id="KW-0808">Transferase</keyword>
<dbReference type="InterPro" id="IPR013083">
    <property type="entry name" value="Znf_RING/FYVE/PHD"/>
</dbReference>
<evidence type="ECO:0000259" key="9">
    <source>
        <dbReference type="PROSITE" id="PS51873"/>
    </source>
</evidence>
<evidence type="ECO:0000256" key="1">
    <source>
        <dbReference type="ARBA" id="ARBA00001798"/>
    </source>
</evidence>
<dbReference type="Pfam" id="PF01485">
    <property type="entry name" value="IBR"/>
    <property type="match status" value="1"/>
</dbReference>
<comment type="catalytic activity">
    <reaction evidence="1">
        <text>[E2 ubiquitin-conjugating enzyme]-S-ubiquitinyl-L-cysteine + [acceptor protein]-L-lysine = [E2 ubiquitin-conjugating enzyme]-L-cysteine + [acceptor protein]-N(6)-ubiquitinyl-L-lysine.</text>
        <dbReference type="EC" id="2.3.2.31"/>
    </reaction>
</comment>
<evidence type="ECO:0000256" key="5">
    <source>
        <dbReference type="ARBA" id="ARBA00022737"/>
    </source>
</evidence>
<evidence type="ECO:0000256" key="2">
    <source>
        <dbReference type="ARBA" id="ARBA00012251"/>
    </source>
</evidence>
<gene>
    <name evidence="10" type="ORF">RHTO0S_03e09758g</name>
</gene>
<protein>
    <recommendedName>
        <fullName evidence="2">RBR-type E3 ubiquitin transferase</fullName>
        <ecNumber evidence="2">2.3.2.31</ecNumber>
    </recommendedName>
</protein>
<keyword evidence="5" id="KW-0677">Repeat</keyword>
<dbReference type="OrthoDB" id="9977870at2759"/>
<dbReference type="SUPFAM" id="SSF57850">
    <property type="entry name" value="RING/U-box"/>
    <property type="match status" value="2"/>
</dbReference>
<evidence type="ECO:0000313" key="10">
    <source>
        <dbReference type="EMBL" id="CDR38461.1"/>
    </source>
</evidence>
<evidence type="ECO:0000256" key="4">
    <source>
        <dbReference type="ARBA" id="ARBA00022723"/>
    </source>
</evidence>
<proteinExistence type="predicted"/>
<sequence>MAADLSLEDLVLILELQKADIAQLSAARKGKSTSPNQEEVAFDVYHEELARLARLYDDDNIAHSIAAAIATDTPILEALLEEERLAREDHELALRLAADEPDSDDDYAVSYRSAAPSDPIASTSAGPSYLRSLETFSPKETATCVICMEDFKPSETIPVYCSLKHRYCRGCLRDLFLAAAKDESLFPPRCDGSVIPLSFVQPHLSIEELANYRSRMREYSVVDRFYCANASCSAFLGPACPVRVSAQCDRCGQMTCRACKAPWHGAFGLCGASADDEAARVPERDHQCKRCPRCRRMIDLATGCWHVTCRCRHEFCFLCLAQWKTCTCEIWDERRLYREAHRDIAHGEEGGDVDRDDEALDRMLQGIECRHARFRRKGGSRYCDTCGTVVRLFHSVCLPFLYARRVLKALTRLPHRPALAAISSFASAAAVIGEA</sequence>
<dbReference type="CDD" id="cd22584">
    <property type="entry name" value="Rcat_RBR_unk"/>
    <property type="match status" value="1"/>
</dbReference>
<evidence type="ECO:0000256" key="6">
    <source>
        <dbReference type="ARBA" id="ARBA00022771"/>
    </source>
</evidence>
<evidence type="ECO:0000256" key="3">
    <source>
        <dbReference type="ARBA" id="ARBA00022679"/>
    </source>
</evidence>
<dbReference type="EC" id="2.3.2.31" evidence="2"/>
<accession>A0A061AMX7</accession>
<dbReference type="InterPro" id="IPR002867">
    <property type="entry name" value="IBR_dom"/>
</dbReference>
<dbReference type="Gene3D" id="3.30.40.10">
    <property type="entry name" value="Zinc/RING finger domain, C3HC4 (zinc finger)"/>
    <property type="match status" value="1"/>
</dbReference>
<dbReference type="PROSITE" id="PS51873">
    <property type="entry name" value="TRIAD"/>
    <property type="match status" value="1"/>
</dbReference>
<dbReference type="SMART" id="SM00647">
    <property type="entry name" value="IBR"/>
    <property type="match status" value="2"/>
</dbReference>
<keyword evidence="6" id="KW-0863">Zinc-finger</keyword>
<name>A0A061AMX7_RHOTO</name>
<keyword evidence="7" id="KW-0833">Ubl conjugation pathway</keyword>
<dbReference type="PANTHER" id="PTHR11685">
    <property type="entry name" value="RBR FAMILY RING FINGER AND IBR DOMAIN-CONTAINING"/>
    <property type="match status" value="1"/>
</dbReference>
<dbReference type="GO" id="GO:0061630">
    <property type="term" value="F:ubiquitin protein ligase activity"/>
    <property type="evidence" value="ECO:0007669"/>
    <property type="project" value="UniProtKB-EC"/>
</dbReference>
<reference evidence="10" key="1">
    <citation type="journal article" date="2014" name="Genome Announc.">
        <title>Draft genome sequence of Rhodosporidium toruloides CECT1137, an oleaginous yeast of biotechnological interest.</title>
        <authorList>
            <person name="Morin N."/>
            <person name="Calcas X."/>
            <person name="Devillers H."/>
            <person name="Durrens P."/>
            <person name="Sherman D.J."/>
            <person name="Nicaud J.-M."/>
            <person name="Neuveglise C."/>
        </authorList>
    </citation>
    <scope>NUCLEOTIDE SEQUENCE</scope>
    <source>
        <strain evidence="10">CECT1137</strain>
    </source>
</reference>
<dbReference type="InterPro" id="IPR031127">
    <property type="entry name" value="E3_UB_ligase_RBR"/>
</dbReference>
<dbReference type="GO" id="GO:0016567">
    <property type="term" value="P:protein ubiquitination"/>
    <property type="evidence" value="ECO:0007669"/>
    <property type="project" value="InterPro"/>
</dbReference>
<dbReference type="Gene3D" id="1.20.120.1750">
    <property type="match status" value="1"/>
</dbReference>
<keyword evidence="8" id="KW-0862">Zinc</keyword>
<dbReference type="GO" id="GO:0008270">
    <property type="term" value="F:zinc ion binding"/>
    <property type="evidence" value="ECO:0007669"/>
    <property type="project" value="UniProtKB-KW"/>
</dbReference>
<dbReference type="InterPro" id="IPR044066">
    <property type="entry name" value="TRIAD_supradom"/>
</dbReference>
<keyword evidence="4" id="KW-0479">Metal-binding</keyword>
<organism evidence="10">
    <name type="scientific">Rhodotorula toruloides</name>
    <name type="common">Yeast</name>
    <name type="synonym">Rhodosporidium toruloides</name>
    <dbReference type="NCBI Taxonomy" id="5286"/>
    <lineage>
        <taxon>Eukaryota</taxon>
        <taxon>Fungi</taxon>
        <taxon>Dikarya</taxon>
        <taxon>Basidiomycota</taxon>
        <taxon>Pucciniomycotina</taxon>
        <taxon>Microbotryomycetes</taxon>
        <taxon>Sporidiobolales</taxon>
        <taxon>Sporidiobolaceae</taxon>
        <taxon>Rhodotorula</taxon>
    </lineage>
</organism>
<dbReference type="InterPro" id="IPR017907">
    <property type="entry name" value="Znf_RING_CS"/>
</dbReference>
<dbReference type="AlphaFoldDB" id="A0A061AMX7"/>
<evidence type="ECO:0000256" key="7">
    <source>
        <dbReference type="ARBA" id="ARBA00022786"/>
    </source>
</evidence>
<dbReference type="EMBL" id="LK052938">
    <property type="protein sequence ID" value="CDR38461.1"/>
    <property type="molecule type" value="Genomic_DNA"/>
</dbReference>
<feature type="domain" description="RING-type" evidence="9">
    <location>
        <begin position="140"/>
        <end position="337"/>
    </location>
</feature>
<dbReference type="PROSITE" id="PS00518">
    <property type="entry name" value="ZF_RING_1"/>
    <property type="match status" value="1"/>
</dbReference>
<evidence type="ECO:0000256" key="8">
    <source>
        <dbReference type="ARBA" id="ARBA00022833"/>
    </source>
</evidence>